<dbReference type="InterPro" id="IPR039425">
    <property type="entry name" value="RNA_pol_sigma-70-like"/>
</dbReference>
<evidence type="ECO:0000259" key="7">
    <source>
        <dbReference type="Pfam" id="PF08281"/>
    </source>
</evidence>
<reference evidence="8 9" key="1">
    <citation type="submission" date="2021-03" db="EMBL/GenBank/DDBJ databases">
        <title>novel species isolated from a fishpond in China.</title>
        <authorList>
            <person name="Lu H."/>
            <person name="Cai Z."/>
        </authorList>
    </citation>
    <scope>NUCLEOTIDE SEQUENCE [LARGE SCALE GENOMIC DNA]</scope>
    <source>
        <strain evidence="8 9">JCM 31546</strain>
    </source>
</reference>
<comment type="caution">
    <text evidence="8">The sequence shown here is derived from an EMBL/GenBank/DDBJ whole genome shotgun (WGS) entry which is preliminary data.</text>
</comment>
<dbReference type="Pfam" id="PF04542">
    <property type="entry name" value="Sigma70_r2"/>
    <property type="match status" value="1"/>
</dbReference>
<dbReference type="EMBL" id="JAFKCW010000002">
    <property type="protein sequence ID" value="MBN7801369.1"/>
    <property type="molecule type" value="Genomic_DNA"/>
</dbReference>
<dbReference type="PANTHER" id="PTHR43133:SF8">
    <property type="entry name" value="RNA POLYMERASE SIGMA FACTOR HI_1459-RELATED"/>
    <property type="match status" value="1"/>
</dbReference>
<keyword evidence="2" id="KW-0805">Transcription regulation</keyword>
<dbReference type="InterPro" id="IPR013249">
    <property type="entry name" value="RNA_pol_sigma70_r4_t2"/>
</dbReference>
<evidence type="ECO:0000256" key="2">
    <source>
        <dbReference type="ARBA" id="ARBA00023015"/>
    </source>
</evidence>
<evidence type="ECO:0000313" key="8">
    <source>
        <dbReference type="EMBL" id="MBN7801369.1"/>
    </source>
</evidence>
<dbReference type="InterPro" id="IPR007627">
    <property type="entry name" value="RNA_pol_sigma70_r2"/>
</dbReference>
<sequence length="191" mass="22387">MQFLEDDYYITLARQGDLKAFGSLVQKHQRLVYTLALRMLKNQEEAQEASQDTFMKVYQSLSRFEGKSKFTTWMYRVVYNECMGRLRKTKRDLTWVEDIMENPEEPADFLDGLEILQREERTVLIKKGIEMLSPGEAAVLTLFYLEDLPIKEIATITGNKETNIKVQLFRGRKHLEQNLRKISNETLIGLL</sequence>
<feature type="domain" description="RNA polymerase sigma-70 region 2" evidence="6">
    <location>
        <begin position="24"/>
        <end position="91"/>
    </location>
</feature>
<dbReference type="Proteomes" id="UP000664698">
    <property type="component" value="Unassembled WGS sequence"/>
</dbReference>
<evidence type="ECO:0000259" key="6">
    <source>
        <dbReference type="Pfam" id="PF04542"/>
    </source>
</evidence>
<evidence type="ECO:0000256" key="1">
    <source>
        <dbReference type="ARBA" id="ARBA00010641"/>
    </source>
</evidence>
<dbReference type="Gene3D" id="1.10.1740.10">
    <property type="match status" value="1"/>
</dbReference>
<evidence type="ECO:0000256" key="4">
    <source>
        <dbReference type="ARBA" id="ARBA00023125"/>
    </source>
</evidence>
<dbReference type="InterPro" id="IPR014284">
    <property type="entry name" value="RNA_pol_sigma-70_dom"/>
</dbReference>
<dbReference type="SUPFAM" id="SSF88659">
    <property type="entry name" value="Sigma3 and sigma4 domains of RNA polymerase sigma factors"/>
    <property type="match status" value="1"/>
</dbReference>
<protein>
    <submittedName>
        <fullName evidence="8">RNA polymerase sigma factor</fullName>
    </submittedName>
</protein>
<dbReference type="InterPro" id="IPR013325">
    <property type="entry name" value="RNA_pol_sigma_r2"/>
</dbReference>
<evidence type="ECO:0000313" key="9">
    <source>
        <dbReference type="Proteomes" id="UP000664698"/>
    </source>
</evidence>
<keyword evidence="3" id="KW-0731">Sigma factor</keyword>
<dbReference type="InterPro" id="IPR036388">
    <property type="entry name" value="WH-like_DNA-bd_sf"/>
</dbReference>
<comment type="similarity">
    <text evidence="1">Belongs to the sigma-70 factor family. ECF subfamily.</text>
</comment>
<keyword evidence="5" id="KW-0804">Transcription</keyword>
<feature type="domain" description="RNA polymerase sigma factor 70 region 4 type 2" evidence="7">
    <location>
        <begin position="127"/>
        <end position="175"/>
    </location>
</feature>
<dbReference type="RefSeq" id="WP_206569364.1">
    <property type="nucleotide sequence ID" value="NZ_JAFKCW010000002.1"/>
</dbReference>
<dbReference type="NCBIfam" id="TIGR02937">
    <property type="entry name" value="sigma70-ECF"/>
    <property type="match status" value="1"/>
</dbReference>
<organism evidence="8 9">
    <name type="scientific">Algoriphagus aestuariicola</name>
    <dbReference type="NCBI Taxonomy" id="1852016"/>
    <lineage>
        <taxon>Bacteria</taxon>
        <taxon>Pseudomonadati</taxon>
        <taxon>Bacteroidota</taxon>
        <taxon>Cytophagia</taxon>
        <taxon>Cytophagales</taxon>
        <taxon>Cyclobacteriaceae</taxon>
        <taxon>Algoriphagus</taxon>
    </lineage>
</organism>
<name>A0ABS3BPZ8_9BACT</name>
<dbReference type="SUPFAM" id="SSF88946">
    <property type="entry name" value="Sigma2 domain of RNA polymerase sigma factors"/>
    <property type="match status" value="1"/>
</dbReference>
<dbReference type="Pfam" id="PF08281">
    <property type="entry name" value="Sigma70_r4_2"/>
    <property type="match status" value="1"/>
</dbReference>
<keyword evidence="4" id="KW-0238">DNA-binding</keyword>
<dbReference type="InterPro" id="IPR013324">
    <property type="entry name" value="RNA_pol_sigma_r3/r4-like"/>
</dbReference>
<evidence type="ECO:0000256" key="3">
    <source>
        <dbReference type="ARBA" id="ARBA00023082"/>
    </source>
</evidence>
<keyword evidence="9" id="KW-1185">Reference proteome</keyword>
<proteinExistence type="inferred from homology"/>
<dbReference type="PANTHER" id="PTHR43133">
    <property type="entry name" value="RNA POLYMERASE ECF-TYPE SIGMA FACTO"/>
    <property type="match status" value="1"/>
</dbReference>
<accession>A0ABS3BPZ8</accession>
<dbReference type="Gene3D" id="1.10.10.10">
    <property type="entry name" value="Winged helix-like DNA-binding domain superfamily/Winged helix DNA-binding domain"/>
    <property type="match status" value="1"/>
</dbReference>
<evidence type="ECO:0000256" key="5">
    <source>
        <dbReference type="ARBA" id="ARBA00023163"/>
    </source>
</evidence>
<gene>
    <name evidence="8" type="ORF">J0A67_10890</name>
</gene>